<evidence type="ECO:0000313" key="4">
    <source>
        <dbReference type="Proteomes" id="UP001589943"/>
    </source>
</evidence>
<keyword evidence="1" id="KW-0812">Transmembrane</keyword>
<reference evidence="3 4" key="1">
    <citation type="submission" date="2024-09" db="EMBL/GenBank/DDBJ databases">
        <authorList>
            <person name="Sun Q."/>
            <person name="Mori K."/>
        </authorList>
    </citation>
    <scope>NUCLEOTIDE SEQUENCE [LARGE SCALE GENOMIC DNA]</scope>
    <source>
        <strain evidence="3 4">NCAIM B.02537</strain>
    </source>
</reference>
<dbReference type="Proteomes" id="UP001589943">
    <property type="component" value="Unassembled WGS sequence"/>
</dbReference>
<keyword evidence="1" id="KW-1133">Transmembrane helix</keyword>
<dbReference type="EMBL" id="JBHLTL010000006">
    <property type="protein sequence ID" value="MFC0590379.1"/>
    <property type="molecule type" value="Genomic_DNA"/>
</dbReference>
<accession>A0ABV6PLE0</accession>
<evidence type="ECO:0000313" key="3">
    <source>
        <dbReference type="EMBL" id="MFC0590379.1"/>
    </source>
</evidence>
<feature type="transmembrane region" description="Helical" evidence="1">
    <location>
        <begin position="29"/>
        <end position="46"/>
    </location>
</feature>
<evidence type="ECO:0000256" key="1">
    <source>
        <dbReference type="SAM" id="Phobius"/>
    </source>
</evidence>
<dbReference type="RefSeq" id="WP_379481819.1">
    <property type="nucleotide sequence ID" value="NZ_JBHLTL010000006.1"/>
</dbReference>
<feature type="transmembrane region" description="Helical" evidence="1">
    <location>
        <begin position="6"/>
        <end position="22"/>
    </location>
</feature>
<dbReference type="Gene3D" id="1.20.120.1220">
    <property type="match status" value="1"/>
</dbReference>
<evidence type="ECO:0000259" key="2">
    <source>
        <dbReference type="Pfam" id="PF01478"/>
    </source>
</evidence>
<feature type="transmembrane region" description="Helical" evidence="1">
    <location>
        <begin position="58"/>
        <end position="77"/>
    </location>
</feature>
<feature type="transmembrane region" description="Helical" evidence="1">
    <location>
        <begin position="136"/>
        <end position="153"/>
    </location>
</feature>
<feature type="transmembrane region" description="Helical" evidence="1">
    <location>
        <begin position="98"/>
        <end position="116"/>
    </location>
</feature>
<comment type="caution">
    <text evidence="3">The sequence shown here is derived from an EMBL/GenBank/DDBJ whole genome shotgun (WGS) entry which is preliminary data.</text>
</comment>
<feature type="domain" description="Prepilin type IV endopeptidase peptidase" evidence="2">
    <location>
        <begin position="12"/>
        <end position="113"/>
    </location>
</feature>
<sequence length="155" mass="16359">MSVVEVFFGGTLALVCLAAMWSDLRSRTIPNSYCAALLLAGLALGYHEGALGGLGWHAAHAGTALLIGMALFALRWLGGGDGKFYAACAAWFPLQQGLALGSMICLAGLLLALSWIVWRKVQGKPTFTLRQGQPTYLPFGLAIGLGTLATFALRF</sequence>
<gene>
    <name evidence="3" type="ORF">ACFFF7_13260</name>
</gene>
<proteinExistence type="predicted"/>
<name>A0ABV6PLE0_9SPHN</name>
<dbReference type="InterPro" id="IPR000045">
    <property type="entry name" value="Prepilin_IV_endopep_pep"/>
</dbReference>
<dbReference type="Pfam" id="PF01478">
    <property type="entry name" value="Peptidase_A24"/>
    <property type="match status" value="1"/>
</dbReference>
<organism evidence="3 4">
    <name type="scientific">Novosphingobium aquiterrae</name>
    <dbReference type="NCBI Taxonomy" id="624388"/>
    <lineage>
        <taxon>Bacteria</taxon>
        <taxon>Pseudomonadati</taxon>
        <taxon>Pseudomonadota</taxon>
        <taxon>Alphaproteobacteria</taxon>
        <taxon>Sphingomonadales</taxon>
        <taxon>Sphingomonadaceae</taxon>
        <taxon>Novosphingobium</taxon>
    </lineage>
</organism>
<protein>
    <submittedName>
        <fullName evidence="3">Prepilin peptidase</fullName>
    </submittedName>
</protein>
<keyword evidence="4" id="KW-1185">Reference proteome</keyword>
<keyword evidence="1" id="KW-0472">Membrane</keyword>